<reference evidence="2 3" key="1">
    <citation type="submission" date="2019-03" db="EMBL/GenBank/DDBJ databases">
        <title>Genomic Encyclopedia of Type Strains, Phase IV (KMG-IV): sequencing the most valuable type-strain genomes for metagenomic binning, comparative biology and taxonomic classification.</title>
        <authorList>
            <person name="Goeker M."/>
        </authorList>
    </citation>
    <scope>NUCLEOTIDE SEQUENCE [LARGE SCALE GENOMIC DNA]</scope>
    <source>
        <strain evidence="2 3">DSM 24629</strain>
    </source>
</reference>
<protein>
    <submittedName>
        <fullName evidence="2">Uncharacterized protein</fullName>
    </submittedName>
</protein>
<dbReference type="EMBL" id="SMAL01000001">
    <property type="protein sequence ID" value="TCT17166.1"/>
    <property type="molecule type" value="Genomic_DNA"/>
</dbReference>
<keyword evidence="1" id="KW-0472">Membrane</keyword>
<proteinExistence type="predicted"/>
<keyword evidence="1" id="KW-0812">Transmembrane</keyword>
<comment type="caution">
    <text evidence="2">The sequence shown here is derived from an EMBL/GenBank/DDBJ whole genome shotgun (WGS) entry which is preliminary data.</text>
</comment>
<dbReference type="Proteomes" id="UP000294902">
    <property type="component" value="Unassembled WGS sequence"/>
</dbReference>
<organism evidence="2 3">
    <name type="scientific">Natranaerovirga pectinivora</name>
    <dbReference type="NCBI Taxonomy" id="682400"/>
    <lineage>
        <taxon>Bacteria</taxon>
        <taxon>Bacillati</taxon>
        <taxon>Bacillota</taxon>
        <taxon>Clostridia</taxon>
        <taxon>Lachnospirales</taxon>
        <taxon>Natranaerovirgaceae</taxon>
        <taxon>Natranaerovirga</taxon>
    </lineage>
</organism>
<accession>A0A4R3MV27</accession>
<dbReference type="AlphaFoldDB" id="A0A4R3MV27"/>
<keyword evidence="1" id="KW-1133">Transmembrane helix</keyword>
<sequence>MTIFDILFDISEAVIKNWEKHKKKVKYPLFAVAVGSIIAFFHFAK</sequence>
<gene>
    <name evidence="2" type="ORF">EDC18_101464</name>
</gene>
<feature type="transmembrane region" description="Helical" evidence="1">
    <location>
        <begin position="25"/>
        <end position="44"/>
    </location>
</feature>
<evidence type="ECO:0000313" key="3">
    <source>
        <dbReference type="Proteomes" id="UP000294902"/>
    </source>
</evidence>
<keyword evidence="3" id="KW-1185">Reference proteome</keyword>
<evidence type="ECO:0000313" key="2">
    <source>
        <dbReference type="EMBL" id="TCT17166.1"/>
    </source>
</evidence>
<dbReference type="RefSeq" id="WP_165878437.1">
    <property type="nucleotide sequence ID" value="NZ_SMAL01000001.1"/>
</dbReference>
<evidence type="ECO:0000256" key="1">
    <source>
        <dbReference type="SAM" id="Phobius"/>
    </source>
</evidence>
<name>A0A4R3MV27_9FIRM</name>